<evidence type="ECO:0000313" key="2">
    <source>
        <dbReference type="EMBL" id="KAJ2781113.1"/>
    </source>
</evidence>
<feature type="compositionally biased region" description="Acidic residues" evidence="1">
    <location>
        <begin position="49"/>
        <end position="59"/>
    </location>
</feature>
<feature type="compositionally biased region" description="Low complexity" evidence="1">
    <location>
        <begin position="201"/>
        <end position="211"/>
    </location>
</feature>
<protein>
    <submittedName>
        <fullName evidence="2">Uncharacterized protein</fullName>
    </submittedName>
</protein>
<comment type="caution">
    <text evidence="2">The sequence shown here is derived from an EMBL/GenBank/DDBJ whole genome shotgun (WGS) entry which is preliminary data.</text>
</comment>
<sequence>MEDTPLCSAAGGGLLQQRAGALKGWIARLARPALAYTPDYLRARPGCDSDNDSDNDSDDATVCTPTQSTQRQRQRRRRSLSQASDAAEGAAVLDSARVDTAIAAIVRARQQDQLGDHDAAAQLFVAGLERLSLAMRDADRVADPHVRERLAMLRLLVEPVPKHLPAAALDLLPATAPGALSATAPGALSATAPAERPSTVAATPEQQQQQQHPAAAALDLLTQAAVAWLTLVGSVLAWATALVRSSALPEAVAGGLVRAAGWAHRACVRHNVYDHGARLACALGAWLASVDREAAFSQRLACAAATALGALVRFAEAARHAA</sequence>
<gene>
    <name evidence="2" type="ORF">H4R18_003055</name>
</gene>
<evidence type="ECO:0000313" key="3">
    <source>
        <dbReference type="Proteomes" id="UP001140217"/>
    </source>
</evidence>
<dbReference type="AlphaFoldDB" id="A0A9W8HEX6"/>
<dbReference type="Proteomes" id="UP001140217">
    <property type="component" value="Unassembled WGS sequence"/>
</dbReference>
<organism evidence="2 3">
    <name type="scientific">Coemansia javaensis</name>
    <dbReference type="NCBI Taxonomy" id="2761396"/>
    <lineage>
        <taxon>Eukaryota</taxon>
        <taxon>Fungi</taxon>
        <taxon>Fungi incertae sedis</taxon>
        <taxon>Zoopagomycota</taxon>
        <taxon>Kickxellomycotina</taxon>
        <taxon>Kickxellomycetes</taxon>
        <taxon>Kickxellales</taxon>
        <taxon>Kickxellaceae</taxon>
        <taxon>Coemansia</taxon>
    </lineage>
</organism>
<dbReference type="OrthoDB" id="5578464at2759"/>
<evidence type="ECO:0000256" key="1">
    <source>
        <dbReference type="SAM" id="MobiDB-lite"/>
    </source>
</evidence>
<accession>A0A9W8HEX6</accession>
<reference evidence="2" key="1">
    <citation type="submission" date="2022-07" db="EMBL/GenBank/DDBJ databases">
        <title>Phylogenomic reconstructions and comparative analyses of Kickxellomycotina fungi.</title>
        <authorList>
            <person name="Reynolds N.K."/>
            <person name="Stajich J.E."/>
            <person name="Barry K."/>
            <person name="Grigoriev I.V."/>
            <person name="Crous P."/>
            <person name="Smith M.E."/>
        </authorList>
    </citation>
    <scope>NUCLEOTIDE SEQUENCE</scope>
    <source>
        <strain evidence="2">NBRC 105414</strain>
    </source>
</reference>
<keyword evidence="3" id="KW-1185">Reference proteome</keyword>
<feature type="region of interest" description="Disordered" evidence="1">
    <location>
        <begin position="46"/>
        <end position="86"/>
    </location>
</feature>
<dbReference type="EMBL" id="JANBUL010000114">
    <property type="protein sequence ID" value="KAJ2781113.1"/>
    <property type="molecule type" value="Genomic_DNA"/>
</dbReference>
<proteinExistence type="predicted"/>
<feature type="region of interest" description="Disordered" evidence="1">
    <location>
        <begin position="187"/>
        <end position="211"/>
    </location>
</feature>
<name>A0A9W8HEX6_9FUNG</name>